<reference evidence="5 6" key="1">
    <citation type="submission" date="2019-06" db="EMBL/GenBank/DDBJ databases">
        <title>Genome of new Rhodobacteraceae sp. SM1903.</title>
        <authorList>
            <person name="Ren X."/>
        </authorList>
    </citation>
    <scope>NUCLEOTIDE SEQUENCE [LARGE SCALE GENOMIC DNA]</scope>
    <source>
        <strain evidence="5 6">SM1903</strain>
    </source>
</reference>
<dbReference type="SUPFAM" id="SSF46785">
    <property type="entry name" value="Winged helix' DNA-binding domain"/>
    <property type="match status" value="1"/>
</dbReference>
<keyword evidence="1" id="KW-0805">Transcription regulation</keyword>
<name>A0A5C5GCK5_9RHOB</name>
<dbReference type="GO" id="GO:0003677">
    <property type="term" value="F:DNA binding"/>
    <property type="evidence" value="ECO:0007669"/>
    <property type="project" value="UniProtKB-KW"/>
</dbReference>
<evidence type="ECO:0000259" key="4">
    <source>
        <dbReference type="PROSITE" id="PS50949"/>
    </source>
</evidence>
<dbReference type="OrthoDB" id="9028214at2"/>
<sequence>MESPTGTRSTLADRIFHILHTRISSGEYQENQRLPSEKELSEQFSVSRPIIRFALSRLRDENLIYSRQGAGSFVRAPAQEARLGFAPLETIADIQRCYEFRLAIEPVAARHAAERHNPSALERIEASLQMMADATRRHSHREDADFVFHQTISEASNNHYFSSSMLALKSHIGVGMKLHGEALMGPQPGLQAVFDEHYAIFEAIRDGQGDLAHDLMTEHLHGSRDRLFEGGKLDLRMR</sequence>
<dbReference type="EMBL" id="VFFF01000002">
    <property type="protein sequence ID" value="TNY31702.1"/>
    <property type="molecule type" value="Genomic_DNA"/>
</dbReference>
<keyword evidence="2" id="KW-0238">DNA-binding</keyword>
<keyword evidence="3" id="KW-0804">Transcription</keyword>
<dbReference type="InterPro" id="IPR036388">
    <property type="entry name" value="WH-like_DNA-bd_sf"/>
</dbReference>
<dbReference type="Pfam" id="PF00392">
    <property type="entry name" value="GntR"/>
    <property type="match status" value="1"/>
</dbReference>
<dbReference type="InterPro" id="IPR008920">
    <property type="entry name" value="TF_FadR/GntR_C"/>
</dbReference>
<evidence type="ECO:0000256" key="2">
    <source>
        <dbReference type="ARBA" id="ARBA00023125"/>
    </source>
</evidence>
<dbReference type="AlphaFoldDB" id="A0A5C5GCK5"/>
<organism evidence="5 6">
    <name type="scientific">Pelagovum pacificum</name>
    <dbReference type="NCBI Taxonomy" id="2588711"/>
    <lineage>
        <taxon>Bacteria</taxon>
        <taxon>Pseudomonadati</taxon>
        <taxon>Pseudomonadota</taxon>
        <taxon>Alphaproteobacteria</taxon>
        <taxon>Rhodobacterales</taxon>
        <taxon>Paracoccaceae</taxon>
        <taxon>Pelagovum</taxon>
    </lineage>
</organism>
<dbReference type="Gene3D" id="1.20.120.530">
    <property type="entry name" value="GntR ligand-binding domain-like"/>
    <property type="match status" value="1"/>
</dbReference>
<dbReference type="SUPFAM" id="SSF48008">
    <property type="entry name" value="GntR ligand-binding domain-like"/>
    <property type="match status" value="1"/>
</dbReference>
<dbReference type="SMART" id="SM00345">
    <property type="entry name" value="HTH_GNTR"/>
    <property type="match status" value="1"/>
</dbReference>
<evidence type="ECO:0000313" key="6">
    <source>
        <dbReference type="Proteomes" id="UP000314011"/>
    </source>
</evidence>
<protein>
    <submittedName>
        <fullName evidence="5">FadR family transcriptional regulator</fullName>
    </submittedName>
</protein>
<dbReference type="InterPro" id="IPR000524">
    <property type="entry name" value="Tscrpt_reg_HTH_GntR"/>
</dbReference>
<comment type="caution">
    <text evidence="5">The sequence shown here is derived from an EMBL/GenBank/DDBJ whole genome shotgun (WGS) entry which is preliminary data.</text>
</comment>
<dbReference type="PRINTS" id="PR00035">
    <property type="entry name" value="HTHGNTR"/>
</dbReference>
<evidence type="ECO:0000256" key="3">
    <source>
        <dbReference type="ARBA" id="ARBA00023163"/>
    </source>
</evidence>
<keyword evidence="6" id="KW-1185">Reference proteome</keyword>
<evidence type="ECO:0000256" key="1">
    <source>
        <dbReference type="ARBA" id="ARBA00023015"/>
    </source>
</evidence>
<dbReference type="GO" id="GO:0003700">
    <property type="term" value="F:DNA-binding transcription factor activity"/>
    <property type="evidence" value="ECO:0007669"/>
    <property type="project" value="InterPro"/>
</dbReference>
<dbReference type="SMART" id="SM00895">
    <property type="entry name" value="FCD"/>
    <property type="match status" value="1"/>
</dbReference>
<dbReference type="PANTHER" id="PTHR43537">
    <property type="entry name" value="TRANSCRIPTIONAL REGULATOR, GNTR FAMILY"/>
    <property type="match status" value="1"/>
</dbReference>
<dbReference type="InterPro" id="IPR011711">
    <property type="entry name" value="GntR_C"/>
</dbReference>
<dbReference type="InterPro" id="IPR036390">
    <property type="entry name" value="WH_DNA-bd_sf"/>
</dbReference>
<dbReference type="PANTHER" id="PTHR43537:SF44">
    <property type="entry name" value="GNTR FAMILY REGULATORY PROTEIN"/>
    <property type="match status" value="1"/>
</dbReference>
<dbReference type="Gene3D" id="1.10.10.10">
    <property type="entry name" value="Winged helix-like DNA-binding domain superfamily/Winged helix DNA-binding domain"/>
    <property type="match status" value="1"/>
</dbReference>
<dbReference type="Pfam" id="PF07729">
    <property type="entry name" value="FCD"/>
    <property type="match status" value="1"/>
</dbReference>
<dbReference type="CDD" id="cd07377">
    <property type="entry name" value="WHTH_GntR"/>
    <property type="match status" value="1"/>
</dbReference>
<gene>
    <name evidence="5" type="ORF">FHY64_16200</name>
</gene>
<accession>A0A5C5GCK5</accession>
<dbReference type="PROSITE" id="PS50949">
    <property type="entry name" value="HTH_GNTR"/>
    <property type="match status" value="1"/>
</dbReference>
<proteinExistence type="predicted"/>
<feature type="domain" description="HTH gntR-type" evidence="4">
    <location>
        <begin position="9"/>
        <end position="77"/>
    </location>
</feature>
<evidence type="ECO:0000313" key="5">
    <source>
        <dbReference type="EMBL" id="TNY31702.1"/>
    </source>
</evidence>
<dbReference type="Proteomes" id="UP000314011">
    <property type="component" value="Unassembled WGS sequence"/>
</dbReference>